<name>A0ABW9MBH6_9FIRM</name>
<evidence type="ECO:0008006" key="4">
    <source>
        <dbReference type="Google" id="ProtNLM"/>
    </source>
</evidence>
<reference evidence="2 3" key="1">
    <citation type="journal article" date="2025" name="Anaerobe">
        <title>Description of Anaerococcus kampingiae sp. nov., Anaerococcus groningensis sp. nov., Anaerococcus martiniensis sp. nov., and Anaerococcus cruorum sp. nov., isolated from human clinical specimens.</title>
        <authorList>
            <person name="Boiten K.E."/>
            <person name="Meijer J."/>
            <person name="van Wezel E.M."/>
            <person name="Veloo A.C.M."/>
        </authorList>
    </citation>
    <scope>NUCLEOTIDE SEQUENCE [LARGE SCALE GENOMIC DNA]</scope>
    <source>
        <strain evidence="2 3">ENR0874</strain>
    </source>
</reference>
<accession>A0ABW9MBH6</accession>
<sequence length="54" mass="6191">MNIKLILRILSVILSVIALILLGYLWKKGYKEYSFIPLLIVAVALLLSRFSQNK</sequence>
<proteinExistence type="predicted"/>
<dbReference type="Proteomes" id="UP001637994">
    <property type="component" value="Unassembled WGS sequence"/>
</dbReference>
<evidence type="ECO:0000256" key="1">
    <source>
        <dbReference type="SAM" id="Phobius"/>
    </source>
</evidence>
<feature type="transmembrane region" description="Helical" evidence="1">
    <location>
        <begin position="6"/>
        <end position="26"/>
    </location>
</feature>
<dbReference type="EMBL" id="JBGMEF010000011">
    <property type="protein sequence ID" value="MFO3666549.1"/>
    <property type="molecule type" value="Genomic_DNA"/>
</dbReference>
<keyword evidence="1" id="KW-0812">Transmembrane</keyword>
<keyword evidence="1" id="KW-1133">Transmembrane helix</keyword>
<organism evidence="2 3">
    <name type="scientific">Anaerococcus kampingae</name>
    <dbReference type="NCBI Taxonomy" id="3115614"/>
    <lineage>
        <taxon>Bacteria</taxon>
        <taxon>Bacillati</taxon>
        <taxon>Bacillota</taxon>
        <taxon>Tissierellia</taxon>
        <taxon>Tissierellales</taxon>
        <taxon>Peptoniphilaceae</taxon>
        <taxon>Anaerococcus</taxon>
    </lineage>
</organism>
<keyword evidence="1" id="KW-0472">Membrane</keyword>
<gene>
    <name evidence="2" type="ORF">ACCQ42_02030</name>
</gene>
<dbReference type="RefSeq" id="WP_410035199.1">
    <property type="nucleotide sequence ID" value="NZ_JBGMEF010000011.1"/>
</dbReference>
<feature type="transmembrane region" description="Helical" evidence="1">
    <location>
        <begin position="33"/>
        <end position="51"/>
    </location>
</feature>
<evidence type="ECO:0000313" key="2">
    <source>
        <dbReference type="EMBL" id="MFO3666549.1"/>
    </source>
</evidence>
<protein>
    <recommendedName>
        <fullName evidence="4">Exosortase</fullName>
    </recommendedName>
</protein>
<keyword evidence="3" id="KW-1185">Reference proteome</keyword>
<evidence type="ECO:0000313" key="3">
    <source>
        <dbReference type="Proteomes" id="UP001637994"/>
    </source>
</evidence>
<comment type="caution">
    <text evidence="2">The sequence shown here is derived from an EMBL/GenBank/DDBJ whole genome shotgun (WGS) entry which is preliminary data.</text>
</comment>